<evidence type="ECO:0000256" key="1">
    <source>
        <dbReference type="ARBA" id="ARBA00022723"/>
    </source>
</evidence>
<dbReference type="RefSeq" id="WP_004681171.1">
    <property type="nucleotide sequence ID" value="NZ_EQ999534.1"/>
</dbReference>
<dbReference type="HOGENOM" id="CLU_046006_2_6_5"/>
<accession>A0A0E1WXR8</accession>
<dbReference type="GO" id="GO:0004493">
    <property type="term" value="F:methylmalonyl-CoA epimerase activity"/>
    <property type="evidence" value="ECO:0007669"/>
    <property type="project" value="TreeGrafter"/>
</dbReference>
<gene>
    <name evidence="3" type="ORF">BALG_02906</name>
</gene>
<dbReference type="GO" id="GO:0046872">
    <property type="term" value="F:metal ion binding"/>
    <property type="evidence" value="ECO:0007669"/>
    <property type="project" value="UniProtKB-KW"/>
</dbReference>
<dbReference type="InterPro" id="IPR037523">
    <property type="entry name" value="VOC_core"/>
</dbReference>
<dbReference type="GeneID" id="55591771"/>
<evidence type="ECO:0000313" key="3">
    <source>
        <dbReference type="EMBL" id="EEZ29553.1"/>
    </source>
</evidence>
<dbReference type="Pfam" id="PF00903">
    <property type="entry name" value="Glyoxalase"/>
    <property type="match status" value="1"/>
</dbReference>
<dbReference type="InterPro" id="IPR004360">
    <property type="entry name" value="Glyas_Fos-R_dOase_dom"/>
</dbReference>
<dbReference type="PANTHER" id="PTHR43048:SF3">
    <property type="entry name" value="METHYLMALONYL-COA EPIMERASE, MITOCHONDRIAL"/>
    <property type="match status" value="1"/>
</dbReference>
<dbReference type="PROSITE" id="PS51819">
    <property type="entry name" value="VOC"/>
    <property type="match status" value="1"/>
</dbReference>
<dbReference type="GO" id="GO:0046491">
    <property type="term" value="P:L-methylmalonyl-CoA metabolic process"/>
    <property type="evidence" value="ECO:0007669"/>
    <property type="project" value="TreeGrafter"/>
</dbReference>
<dbReference type="CDD" id="cd06587">
    <property type="entry name" value="VOC"/>
    <property type="match status" value="1"/>
</dbReference>
<reference evidence="3" key="1">
    <citation type="submission" date="2009-01" db="EMBL/GenBank/DDBJ databases">
        <title>The Genome Sequence of Brucella pinnipedialis M292/94/1.</title>
        <authorList>
            <consortium name="The Broad Institute Genome Sequencing Platform"/>
            <person name="Ward D."/>
            <person name="Young S.K."/>
            <person name="Kodira C.D."/>
            <person name="Zeng Q."/>
            <person name="Koehrsen M."/>
            <person name="Alvarado L."/>
            <person name="Berlin A."/>
            <person name="Borenstein D."/>
            <person name="Chen Z."/>
            <person name="Engels R."/>
            <person name="Freedman E."/>
            <person name="Gellesch M."/>
            <person name="Goldberg J."/>
            <person name="Griggs A."/>
            <person name="Gujja S."/>
            <person name="Heiman D."/>
            <person name="Hepburn T."/>
            <person name="Howarth C."/>
            <person name="Jen D."/>
            <person name="Larson L."/>
            <person name="Lewis B."/>
            <person name="Mehta T."/>
            <person name="Park D."/>
            <person name="Pearson M."/>
            <person name="Roberts A."/>
            <person name="Saif S."/>
            <person name="Shea T."/>
            <person name="Shenoy N."/>
            <person name="Sisk P."/>
            <person name="Stolte C."/>
            <person name="Sykes S."/>
            <person name="Walk T."/>
            <person name="White J."/>
            <person name="Yandava C."/>
            <person name="Whatmore A.M."/>
            <person name="Perrett L.L."/>
            <person name="O'Callaghan D."/>
            <person name="Nusbaum C."/>
            <person name="Galagan J."/>
            <person name="Birren B."/>
        </authorList>
    </citation>
    <scope>NUCLEOTIDE SEQUENCE [LARGE SCALE GENOMIC DNA]</scope>
    <source>
        <strain evidence="3">M292/94/1</strain>
    </source>
</reference>
<proteinExistence type="predicted"/>
<dbReference type="PANTHER" id="PTHR43048">
    <property type="entry name" value="METHYLMALONYL-COA EPIMERASE"/>
    <property type="match status" value="1"/>
</dbReference>
<dbReference type="SUPFAM" id="SSF54593">
    <property type="entry name" value="Glyoxalase/Bleomycin resistance protein/Dihydroxybiphenyl dioxygenase"/>
    <property type="match status" value="1"/>
</dbReference>
<feature type="domain" description="VOC" evidence="2">
    <location>
        <begin position="6"/>
        <end position="146"/>
    </location>
</feature>
<protein>
    <recommendedName>
        <fullName evidence="2">VOC domain-containing protein</fullName>
    </recommendedName>
</protein>
<dbReference type="AlphaFoldDB" id="A0A0E1WXR8"/>
<dbReference type="InterPro" id="IPR029068">
    <property type="entry name" value="Glyas_Bleomycin-R_OHBP_Dase"/>
</dbReference>
<name>A0A0E1WXR8_9HYPH</name>
<keyword evidence="1" id="KW-0479">Metal-binding</keyword>
<dbReference type="InterPro" id="IPR051785">
    <property type="entry name" value="MMCE/EMCE_epimerase"/>
</dbReference>
<dbReference type="Gene3D" id="3.10.180.10">
    <property type="entry name" value="2,3-Dihydroxybiphenyl 1,2-Dioxygenase, domain 1"/>
    <property type="match status" value="1"/>
</dbReference>
<dbReference type="EMBL" id="EQ999534">
    <property type="protein sequence ID" value="EEZ29553.1"/>
    <property type="molecule type" value="Genomic_DNA"/>
</dbReference>
<organism evidence="3">
    <name type="scientific">Brucella pinnipedialis M292/94/1</name>
    <dbReference type="NCBI Taxonomy" id="520462"/>
    <lineage>
        <taxon>Bacteria</taxon>
        <taxon>Pseudomonadati</taxon>
        <taxon>Pseudomonadota</taxon>
        <taxon>Alphaproteobacteria</taxon>
        <taxon>Hyphomicrobiales</taxon>
        <taxon>Brucellaceae</taxon>
        <taxon>Brucella/Ochrobactrum group</taxon>
        <taxon>Brucella</taxon>
    </lineage>
</organism>
<dbReference type="Proteomes" id="UP000004659">
    <property type="component" value="Unassembled WGS sequence"/>
</dbReference>
<evidence type="ECO:0000259" key="2">
    <source>
        <dbReference type="PROSITE" id="PS51819"/>
    </source>
</evidence>
<sequence>MTQMTAPLEVGLAVRDLKRMRAFYEGALGLSFVSEIHVGGEKAKVAAMSPDGYTVVRLQTAKGERIKLLQPDRLPQAGQAETGLILERAGASYLTFIVDDLKALVERLIEHGAQPLTGRDPIEVRPGTWLAFLHDPEGHIVEIVQYDDIAAYRPDLAEEK</sequence>